<reference evidence="1" key="1">
    <citation type="submission" date="2020-11" db="EMBL/GenBank/DDBJ databases">
        <authorList>
            <person name="Tran Van P."/>
        </authorList>
    </citation>
    <scope>NUCLEOTIDE SEQUENCE</scope>
</reference>
<sequence length="159" mass="16839">MATIRLLCRQLIRKPIATQSSATVWTAATRVGRQSRPQLMAAIGAGGRAGRQPTVGSGGGCGAGDGSARLWYRPMSYVSNAKRLSGRYRQSVRLVAIGVAMGPQVTEVGASIIAGFFTVFTGEGLDTHKLRQLFCVGPYRPGNDIHSIPVPVVSILLQS</sequence>
<accession>A0A7R9KXQ9</accession>
<dbReference type="EMBL" id="OC863950">
    <property type="protein sequence ID" value="CAD7631378.1"/>
    <property type="molecule type" value="Genomic_DNA"/>
</dbReference>
<dbReference type="EMBL" id="CAJPIZ010009375">
    <property type="protein sequence ID" value="CAG2111808.1"/>
    <property type="molecule type" value="Genomic_DNA"/>
</dbReference>
<feature type="non-terminal residue" evidence="1">
    <location>
        <position position="1"/>
    </location>
</feature>
<dbReference type="AlphaFoldDB" id="A0A7R9KXQ9"/>
<dbReference type="OrthoDB" id="10588810at2759"/>
<gene>
    <name evidence="1" type="ORF">OSB1V03_LOCUS11787</name>
</gene>
<name>A0A7R9KXQ9_9ACAR</name>
<protein>
    <submittedName>
        <fullName evidence="1">Uncharacterized protein</fullName>
    </submittedName>
</protein>
<keyword evidence="2" id="KW-1185">Reference proteome</keyword>
<organism evidence="1">
    <name type="scientific">Medioppia subpectinata</name>
    <dbReference type="NCBI Taxonomy" id="1979941"/>
    <lineage>
        <taxon>Eukaryota</taxon>
        <taxon>Metazoa</taxon>
        <taxon>Ecdysozoa</taxon>
        <taxon>Arthropoda</taxon>
        <taxon>Chelicerata</taxon>
        <taxon>Arachnida</taxon>
        <taxon>Acari</taxon>
        <taxon>Acariformes</taxon>
        <taxon>Sarcoptiformes</taxon>
        <taxon>Oribatida</taxon>
        <taxon>Brachypylina</taxon>
        <taxon>Oppioidea</taxon>
        <taxon>Oppiidae</taxon>
        <taxon>Medioppia</taxon>
    </lineage>
</organism>
<evidence type="ECO:0000313" key="2">
    <source>
        <dbReference type="Proteomes" id="UP000759131"/>
    </source>
</evidence>
<proteinExistence type="predicted"/>
<evidence type="ECO:0000313" key="1">
    <source>
        <dbReference type="EMBL" id="CAD7631378.1"/>
    </source>
</evidence>
<dbReference type="Proteomes" id="UP000759131">
    <property type="component" value="Unassembled WGS sequence"/>
</dbReference>